<dbReference type="InterPro" id="IPR036291">
    <property type="entry name" value="NAD(P)-bd_dom_sf"/>
</dbReference>
<dbReference type="Proteomes" id="UP000189229">
    <property type="component" value="Unassembled WGS sequence"/>
</dbReference>
<accession>A0A1V3WC03</accession>
<organism evidence="2 3">
    <name type="scientific">Mycobacterium kansasii</name>
    <dbReference type="NCBI Taxonomy" id="1768"/>
    <lineage>
        <taxon>Bacteria</taxon>
        <taxon>Bacillati</taxon>
        <taxon>Actinomycetota</taxon>
        <taxon>Actinomycetes</taxon>
        <taxon>Mycobacteriales</taxon>
        <taxon>Mycobacteriaceae</taxon>
        <taxon>Mycobacterium</taxon>
    </lineage>
</organism>
<dbReference type="EMBL" id="MVBM01000012">
    <property type="protein sequence ID" value="OOK64514.1"/>
    <property type="molecule type" value="Genomic_DNA"/>
</dbReference>
<proteinExistence type="predicted"/>
<protein>
    <submittedName>
        <fullName evidence="2">Putative alcohol dehydrogenase domain protein</fullName>
    </submittedName>
</protein>
<evidence type="ECO:0000313" key="3">
    <source>
        <dbReference type="Proteomes" id="UP000189229"/>
    </source>
</evidence>
<reference evidence="2 3" key="1">
    <citation type="submission" date="2017-02" db="EMBL/GenBank/DDBJ databases">
        <title>Complete genome sequences of Mycobacterium kansasii strains isolated from rhesus macaques.</title>
        <authorList>
            <person name="Panda A."/>
            <person name="Nagaraj S."/>
            <person name="Zhao X."/>
            <person name="Tettelin H."/>
            <person name="Detolla L.J."/>
        </authorList>
    </citation>
    <scope>NUCLEOTIDE SEQUENCE [LARGE SCALE GENOMIC DNA]</scope>
    <source>
        <strain evidence="2 3">11-3813</strain>
    </source>
</reference>
<dbReference type="Gene3D" id="3.40.50.720">
    <property type="entry name" value="NAD(P)-binding Rossmann-like Domain"/>
    <property type="match status" value="1"/>
</dbReference>
<gene>
    <name evidence="2" type="ORF">BZL30_9135</name>
</gene>
<comment type="caution">
    <text evidence="2">The sequence shown here is derived from an EMBL/GenBank/DDBJ whole genome shotgun (WGS) entry which is preliminary data.</text>
</comment>
<feature type="region of interest" description="Disordered" evidence="1">
    <location>
        <begin position="56"/>
        <end position="80"/>
    </location>
</feature>
<sequence length="80" mass="8329">MPEKLSAAKKLGVHDAYTPQRATDAGVKADVVVEAVGHPGALETAIALTARAAEPLPSGCRPRTRGSASRRWVLSPKAGR</sequence>
<evidence type="ECO:0000313" key="2">
    <source>
        <dbReference type="EMBL" id="OOK64514.1"/>
    </source>
</evidence>
<evidence type="ECO:0000256" key="1">
    <source>
        <dbReference type="SAM" id="MobiDB-lite"/>
    </source>
</evidence>
<name>A0A1V3WC03_MYCKA</name>
<dbReference type="SUPFAM" id="SSF51735">
    <property type="entry name" value="NAD(P)-binding Rossmann-fold domains"/>
    <property type="match status" value="1"/>
</dbReference>
<dbReference type="AlphaFoldDB" id="A0A1V3WC03"/>